<accession>A0ABX0NA78</accession>
<evidence type="ECO:0008006" key="3">
    <source>
        <dbReference type="Google" id="ProtNLM"/>
    </source>
</evidence>
<evidence type="ECO:0000313" key="1">
    <source>
        <dbReference type="EMBL" id="NHZ81223.1"/>
    </source>
</evidence>
<dbReference type="RefSeq" id="WP_167088551.1">
    <property type="nucleotide sequence ID" value="NZ_WHJG01000019.1"/>
</dbReference>
<protein>
    <recommendedName>
        <fullName evidence="3">Transmembrane protein</fullName>
    </recommendedName>
</protein>
<proteinExistence type="predicted"/>
<evidence type="ECO:0000313" key="2">
    <source>
        <dbReference type="Proteomes" id="UP000621455"/>
    </source>
</evidence>
<reference evidence="1 2" key="1">
    <citation type="submission" date="2019-10" db="EMBL/GenBank/DDBJ databases">
        <title>Taxonomy of Antarctic Massilia spp.: description of Massilia rubra sp. nov., Massilia aquatica sp. nov., Massilia mucilaginosa sp. nov., Massilia frigida sp. nov. isolated from streams, lakes and regoliths.</title>
        <authorList>
            <person name="Holochova P."/>
            <person name="Sedlacek I."/>
            <person name="Kralova S."/>
            <person name="Maslanova I."/>
            <person name="Busse H.-J."/>
            <person name="Stankova E."/>
            <person name="Vrbovska V."/>
            <person name="Kovarovic V."/>
            <person name="Bartak M."/>
            <person name="Svec P."/>
            <person name="Pantucek R."/>
        </authorList>
    </citation>
    <scope>NUCLEOTIDE SEQUENCE [LARGE SCALE GENOMIC DNA]</scope>
    <source>
        <strain evidence="1 2">CCM 8695</strain>
    </source>
</reference>
<comment type="caution">
    <text evidence="1">The sequence shown here is derived from an EMBL/GenBank/DDBJ whole genome shotgun (WGS) entry which is preliminary data.</text>
</comment>
<dbReference type="EMBL" id="WHJG01000019">
    <property type="protein sequence ID" value="NHZ81223.1"/>
    <property type="molecule type" value="Genomic_DNA"/>
</dbReference>
<gene>
    <name evidence="1" type="ORF">F2P44_18365</name>
</gene>
<organism evidence="1 2">
    <name type="scientific">Massilia frigida</name>
    <dbReference type="NCBI Taxonomy" id="2609281"/>
    <lineage>
        <taxon>Bacteria</taxon>
        <taxon>Pseudomonadati</taxon>
        <taxon>Pseudomonadota</taxon>
        <taxon>Betaproteobacteria</taxon>
        <taxon>Burkholderiales</taxon>
        <taxon>Oxalobacteraceae</taxon>
        <taxon>Telluria group</taxon>
        <taxon>Massilia</taxon>
    </lineage>
</organism>
<keyword evidence="2" id="KW-1185">Reference proteome</keyword>
<sequence length="150" mass="15817">MKTDKTDHDGLASVEDIMALAAQLSACAGAMHERALVAIRTPPDAQLSQEERDHAFALLDEELVLRQHVHALYLDAARATVKGLGQPQEHVLKLTADAAEKIRKIAVIANVTGLVAALVGLAGAAASGVPGTVSLALKDVRERFKAIKAQ</sequence>
<dbReference type="Proteomes" id="UP000621455">
    <property type="component" value="Unassembled WGS sequence"/>
</dbReference>
<name>A0ABX0NA78_9BURK</name>